<keyword evidence="1" id="KW-0092">Biotin</keyword>
<evidence type="ECO:0000256" key="1">
    <source>
        <dbReference type="ARBA" id="ARBA00023267"/>
    </source>
</evidence>
<reference evidence="3 4" key="1">
    <citation type="submission" date="2020-04" db="EMBL/GenBank/DDBJ databases">
        <authorList>
            <person name="Liu S."/>
        </authorList>
    </citation>
    <scope>NUCLEOTIDE SEQUENCE [LARGE SCALE GENOMIC DNA]</scope>
    <source>
        <strain evidence="3 4">CGMCC 1.15091</strain>
    </source>
</reference>
<dbReference type="Pfam" id="PF00364">
    <property type="entry name" value="Biotin_lipoyl"/>
    <property type="match status" value="1"/>
</dbReference>
<dbReference type="InterPro" id="IPR011053">
    <property type="entry name" value="Single_hybrid_motif"/>
</dbReference>
<feature type="domain" description="Lipoyl-binding" evidence="2">
    <location>
        <begin position="1"/>
        <end position="62"/>
    </location>
</feature>
<dbReference type="PROSITE" id="PS00188">
    <property type="entry name" value="BIOTIN"/>
    <property type="match status" value="1"/>
</dbReference>
<dbReference type="InterPro" id="IPR001882">
    <property type="entry name" value="Biotin_BS"/>
</dbReference>
<dbReference type="InterPro" id="IPR000089">
    <property type="entry name" value="Biotin_lipoyl"/>
</dbReference>
<keyword evidence="4" id="KW-1185">Reference proteome</keyword>
<accession>A0ABX1JML4</accession>
<evidence type="ECO:0000313" key="3">
    <source>
        <dbReference type="EMBL" id="NKX49052.1"/>
    </source>
</evidence>
<proteinExistence type="predicted"/>
<evidence type="ECO:0000259" key="2">
    <source>
        <dbReference type="PROSITE" id="PS50968"/>
    </source>
</evidence>
<dbReference type="Proteomes" id="UP000523795">
    <property type="component" value="Unassembled WGS sequence"/>
</dbReference>
<dbReference type="Gene3D" id="2.40.50.100">
    <property type="match status" value="1"/>
</dbReference>
<evidence type="ECO:0000313" key="4">
    <source>
        <dbReference type="Proteomes" id="UP000523795"/>
    </source>
</evidence>
<dbReference type="PANTHER" id="PTHR45266">
    <property type="entry name" value="OXALOACETATE DECARBOXYLASE ALPHA CHAIN"/>
    <property type="match status" value="1"/>
</dbReference>
<dbReference type="SUPFAM" id="SSF51230">
    <property type="entry name" value="Single hybrid motif"/>
    <property type="match status" value="1"/>
</dbReference>
<dbReference type="EMBL" id="JAAZSR010000002">
    <property type="protein sequence ID" value="NKX49052.1"/>
    <property type="molecule type" value="Genomic_DNA"/>
</dbReference>
<sequence length="77" mass="7844">MPGTVTAVAVRTGQQVEAGQTLLSVEAMKMEHQLAAPMAGEVTLSLRPGDLVKAGQLVAVIRPAAEPAAQTKDGAHA</sequence>
<protein>
    <submittedName>
        <fullName evidence="3">Acetyl-CoA carboxylase biotin carboxyl carrier protein subunit</fullName>
    </submittedName>
</protein>
<gene>
    <name evidence="3" type="ORF">HER39_00305</name>
</gene>
<dbReference type="PANTHER" id="PTHR45266:SF3">
    <property type="entry name" value="OXALOACETATE DECARBOXYLASE ALPHA CHAIN"/>
    <property type="match status" value="1"/>
</dbReference>
<dbReference type="CDD" id="cd06850">
    <property type="entry name" value="biotinyl_domain"/>
    <property type="match status" value="1"/>
</dbReference>
<organism evidence="3 4">
    <name type="scientific">Arthrobacter deserti</name>
    <dbReference type="NCBI Taxonomy" id="1742687"/>
    <lineage>
        <taxon>Bacteria</taxon>
        <taxon>Bacillati</taxon>
        <taxon>Actinomycetota</taxon>
        <taxon>Actinomycetes</taxon>
        <taxon>Micrococcales</taxon>
        <taxon>Micrococcaceae</taxon>
        <taxon>Arthrobacter</taxon>
    </lineage>
</organism>
<dbReference type="PROSITE" id="PS50968">
    <property type="entry name" value="BIOTINYL_LIPOYL"/>
    <property type="match status" value="1"/>
</dbReference>
<dbReference type="InterPro" id="IPR050709">
    <property type="entry name" value="Biotin_Carboxyl_Carrier/Decarb"/>
</dbReference>
<comment type="caution">
    <text evidence="3">The sequence shown here is derived from an EMBL/GenBank/DDBJ whole genome shotgun (WGS) entry which is preliminary data.</text>
</comment>
<name>A0ABX1JML4_9MICC</name>